<keyword evidence="3" id="KW-1185">Reference proteome</keyword>
<proteinExistence type="predicted"/>
<evidence type="ECO:0000313" key="3">
    <source>
        <dbReference type="Proteomes" id="UP000578000"/>
    </source>
</evidence>
<sequence>MDFDALVLGPCQTAFGESVQWFHGTSTSPVLVSCIFDNGWKPMDIEITDGLTPTHVVSSDARIGVQLSQFITAPAKGDHAIIRNQRWIVREVMPDSHGAADVLLNRADTEDEPVPQSTARQSGWSAPADY</sequence>
<dbReference type="RefSeq" id="WP_166112857.1">
    <property type="nucleotide sequence ID" value="NZ_BAABDB010000040.1"/>
</dbReference>
<dbReference type="EMBL" id="JACHIE010000005">
    <property type="protein sequence ID" value="MBB6456982.1"/>
    <property type="molecule type" value="Genomic_DNA"/>
</dbReference>
<dbReference type="AlphaFoldDB" id="A0A841QG02"/>
<dbReference type="GO" id="GO:0019068">
    <property type="term" value="P:virion assembly"/>
    <property type="evidence" value="ECO:0007669"/>
    <property type="project" value="InterPro"/>
</dbReference>
<evidence type="ECO:0000313" key="2">
    <source>
        <dbReference type="EMBL" id="MBB6456982.1"/>
    </source>
</evidence>
<dbReference type="Proteomes" id="UP000578000">
    <property type="component" value="Unassembled WGS sequence"/>
</dbReference>
<dbReference type="Pfam" id="PF05354">
    <property type="entry name" value="Phage_attach"/>
    <property type="match status" value="1"/>
</dbReference>
<feature type="compositionally biased region" description="Polar residues" evidence="1">
    <location>
        <begin position="115"/>
        <end position="124"/>
    </location>
</feature>
<dbReference type="Gene3D" id="2.40.10.180">
    <property type="entry name" value="Phage tail proteins"/>
    <property type="match status" value="1"/>
</dbReference>
<gene>
    <name evidence="2" type="ORF">HNR55_001565</name>
</gene>
<protein>
    <recommendedName>
        <fullName evidence="4">Phage protein</fullName>
    </recommendedName>
</protein>
<feature type="region of interest" description="Disordered" evidence="1">
    <location>
        <begin position="106"/>
        <end position="130"/>
    </location>
</feature>
<dbReference type="InterPro" id="IPR053734">
    <property type="entry name" value="Phage_Head-Tail_Connect_sf"/>
</dbReference>
<organism evidence="2 3">
    <name type="scientific">Acetobacter lovaniensis</name>
    <dbReference type="NCBI Taxonomy" id="104100"/>
    <lineage>
        <taxon>Bacteria</taxon>
        <taxon>Pseudomonadati</taxon>
        <taxon>Pseudomonadota</taxon>
        <taxon>Alphaproteobacteria</taxon>
        <taxon>Acetobacterales</taxon>
        <taxon>Acetobacteraceae</taxon>
        <taxon>Acetobacter</taxon>
    </lineage>
</organism>
<comment type="caution">
    <text evidence="2">The sequence shown here is derived from an EMBL/GenBank/DDBJ whole genome shotgun (WGS) entry which is preliminary data.</text>
</comment>
<dbReference type="InterPro" id="IPR008018">
    <property type="entry name" value="Phage_tail_attach_FII"/>
</dbReference>
<accession>A0A841QG02</accession>
<evidence type="ECO:0000256" key="1">
    <source>
        <dbReference type="SAM" id="MobiDB-lite"/>
    </source>
</evidence>
<evidence type="ECO:0008006" key="4">
    <source>
        <dbReference type="Google" id="ProtNLM"/>
    </source>
</evidence>
<reference evidence="2 3" key="1">
    <citation type="submission" date="2020-08" db="EMBL/GenBank/DDBJ databases">
        <title>Genomic Encyclopedia of Type Strains, Phase IV (KMG-IV): sequencing the most valuable type-strain genomes for metagenomic binning, comparative biology and taxonomic classification.</title>
        <authorList>
            <person name="Goeker M."/>
        </authorList>
    </citation>
    <scope>NUCLEOTIDE SEQUENCE [LARGE SCALE GENOMIC DNA]</scope>
    <source>
        <strain evidence="2 3">DSM 4491</strain>
    </source>
</reference>
<name>A0A841QG02_9PROT</name>